<keyword evidence="15" id="KW-0479">Metal-binding</keyword>
<comment type="cofactor">
    <cofactor evidence="2">
        <name>[4Fe-4S] cluster</name>
        <dbReference type="ChEBI" id="CHEBI:49883"/>
    </cofactor>
</comment>
<organism evidence="20 21">
    <name type="scientific">Neobacillus piezotolerans</name>
    <dbReference type="NCBI Taxonomy" id="2259171"/>
    <lineage>
        <taxon>Bacteria</taxon>
        <taxon>Bacillati</taxon>
        <taxon>Bacillota</taxon>
        <taxon>Bacilli</taxon>
        <taxon>Bacillales</taxon>
        <taxon>Bacillaceae</taxon>
        <taxon>Neobacillus</taxon>
    </lineage>
</organism>
<dbReference type="Gene3D" id="1.20.5.1930">
    <property type="match status" value="1"/>
</dbReference>
<dbReference type="AlphaFoldDB" id="A0A3D8GQU2"/>
<sequence length="680" mass="75615">MQVNLLKVCRILAIPVIAAAAALYILNFPIVYSELQQICDTCSMTIRMKEELSSLGWTSNGYGLYLLLLSMFFSIGSVFLGGLIFFKRPNDPMALLVAATLAVFGLVLTITDSFYEAYPALIILGKLTSFFATALFGAMICCFPDFKTTPKWSYFLVIPLFLLELLRNFLPFPIEDLFWQDWLYHVEWVLLLAMGGTQIYRYRKLSTPLQREQIKLPVIAFLLAVVLIIISVQFPTGLLWGNLVGETLYFAALSLIPLSFFLAIIRYRLWFIKPLINRTILYVTLSMVLLGIYGGVIFVLSSALHVKGSSFISLIGAVAVAVFVQPLHNRLHGVINKLMYGDRHDPYAALVKLGNRLEETSSPELVLNAIVHSVRDALRLPYVSLVWPNGKIAAESGIPLLQLKVVEVVYKGERVADLVYEPSEREEDLPKEDREILKELARQGGAAIHAIRLTQELQQFRQTLVTTREDERRRLRRDLHDGLGPEIAAFSFKIATARHLLRNDPHEADIILKALQGDIRNAVDLVRNLVHNLRPPVLDEYGLGGAISEIVRAYQSTDLDIKCDIPFSLQALDAAVEVAAYRLIQEGFANVVRHSHASEVHLILSLQKGWLNVTIEDNGIGMPSIRRPGVGLTSMRERVEELGGTFSIAGGAGGGTVIRAELPNRNGGEENAAIAGIAGR</sequence>
<feature type="transmembrane region" description="Helical" evidence="18">
    <location>
        <begin position="152"/>
        <end position="170"/>
    </location>
</feature>
<evidence type="ECO:0000256" key="11">
    <source>
        <dbReference type="ARBA" id="ARBA00022777"/>
    </source>
</evidence>
<evidence type="ECO:0000256" key="10">
    <source>
        <dbReference type="ARBA" id="ARBA00022741"/>
    </source>
</evidence>
<dbReference type="Proteomes" id="UP000257144">
    <property type="component" value="Unassembled WGS sequence"/>
</dbReference>
<comment type="catalytic activity">
    <reaction evidence="1">
        <text>ATP + protein L-histidine = ADP + protein N-phospho-L-histidine.</text>
        <dbReference type="EC" id="2.7.13.3"/>
    </reaction>
</comment>
<name>A0A3D8GQU2_9BACI</name>
<evidence type="ECO:0000256" key="18">
    <source>
        <dbReference type="SAM" id="Phobius"/>
    </source>
</evidence>
<evidence type="ECO:0000256" key="12">
    <source>
        <dbReference type="ARBA" id="ARBA00022840"/>
    </source>
</evidence>
<evidence type="ECO:0000259" key="19">
    <source>
        <dbReference type="SMART" id="SM00387"/>
    </source>
</evidence>
<keyword evidence="14" id="KW-0902">Two-component regulatory system</keyword>
<evidence type="ECO:0000256" key="6">
    <source>
        <dbReference type="ARBA" id="ARBA00022485"/>
    </source>
</evidence>
<evidence type="ECO:0000313" key="20">
    <source>
        <dbReference type="EMBL" id="RDU36652.1"/>
    </source>
</evidence>
<dbReference type="InterPro" id="IPR004358">
    <property type="entry name" value="Sig_transdc_His_kin-like_C"/>
</dbReference>
<dbReference type="PANTHER" id="PTHR24421">
    <property type="entry name" value="NITRATE/NITRITE SENSOR PROTEIN NARX-RELATED"/>
    <property type="match status" value="1"/>
</dbReference>
<keyword evidence="18" id="KW-0472">Membrane</keyword>
<reference evidence="20 21" key="1">
    <citation type="submission" date="2018-07" db="EMBL/GenBank/DDBJ databases">
        <title>Bacillus sp. YLB-04 draft genome sequence.</title>
        <authorList>
            <person name="Yu L."/>
            <person name="Tang X."/>
        </authorList>
    </citation>
    <scope>NUCLEOTIDE SEQUENCE [LARGE SCALE GENOMIC DNA]</scope>
    <source>
        <strain evidence="20 21">YLB-04</strain>
    </source>
</reference>
<dbReference type="InterPro" id="IPR003594">
    <property type="entry name" value="HATPase_dom"/>
</dbReference>
<dbReference type="Pfam" id="PF07730">
    <property type="entry name" value="HisKA_3"/>
    <property type="match status" value="1"/>
</dbReference>
<dbReference type="Gene3D" id="3.30.565.10">
    <property type="entry name" value="Histidine kinase-like ATPase, C-terminal domain"/>
    <property type="match status" value="1"/>
</dbReference>
<dbReference type="PRINTS" id="PR00344">
    <property type="entry name" value="BCTRLSENSOR"/>
</dbReference>
<evidence type="ECO:0000256" key="16">
    <source>
        <dbReference type="ARBA" id="ARBA00024827"/>
    </source>
</evidence>
<feature type="transmembrane region" description="Helical" evidence="18">
    <location>
        <begin position="93"/>
        <end position="111"/>
    </location>
</feature>
<dbReference type="EC" id="2.7.13.3" evidence="4"/>
<comment type="function">
    <text evidence="16">Member of the two-component regulatory system NreB/NreC involved in the control of dissimilatory nitrate/nitrite reduction in response to oxygen. NreB functions as a direct oxygen sensor histidine kinase which is autophosphorylated, in the absence of oxygen, probably at the conserved histidine residue, and transfers its phosphate group probably to a conserved aspartate residue of NreC. NreB/NreC activates the expression of the nitrate (narGHJI) and nitrite (nir) reductase operons, as well as the putative nitrate transporter gene narT.</text>
</comment>
<evidence type="ECO:0000256" key="3">
    <source>
        <dbReference type="ARBA" id="ARBA00004496"/>
    </source>
</evidence>
<dbReference type="InterPro" id="IPR011712">
    <property type="entry name" value="Sig_transdc_His_kin_sub3_dim/P"/>
</dbReference>
<keyword evidence="18" id="KW-1133">Transmembrane helix</keyword>
<keyword evidence="13" id="KW-0408">Iron</keyword>
<gene>
    <name evidence="20" type="ORF">DRW41_11370</name>
</gene>
<dbReference type="CDD" id="cd16917">
    <property type="entry name" value="HATPase_UhpB-NarQ-NarX-like"/>
    <property type="match status" value="1"/>
</dbReference>
<feature type="transmembrane region" description="Helical" evidence="18">
    <location>
        <begin position="247"/>
        <end position="267"/>
    </location>
</feature>
<evidence type="ECO:0000256" key="8">
    <source>
        <dbReference type="ARBA" id="ARBA00022553"/>
    </source>
</evidence>
<feature type="transmembrane region" description="Helical" evidence="18">
    <location>
        <begin position="117"/>
        <end position="140"/>
    </location>
</feature>
<dbReference type="GO" id="GO:0000155">
    <property type="term" value="F:phosphorelay sensor kinase activity"/>
    <property type="evidence" value="ECO:0007669"/>
    <property type="project" value="InterPro"/>
</dbReference>
<dbReference type="GO" id="GO:0051539">
    <property type="term" value="F:4 iron, 4 sulfur cluster binding"/>
    <property type="evidence" value="ECO:0007669"/>
    <property type="project" value="UniProtKB-KW"/>
</dbReference>
<dbReference type="GO" id="GO:0016020">
    <property type="term" value="C:membrane"/>
    <property type="evidence" value="ECO:0007669"/>
    <property type="project" value="InterPro"/>
</dbReference>
<dbReference type="GO" id="GO:0005737">
    <property type="term" value="C:cytoplasm"/>
    <property type="evidence" value="ECO:0007669"/>
    <property type="project" value="UniProtKB-SubCell"/>
</dbReference>
<keyword evidence="9" id="KW-0808">Transferase</keyword>
<dbReference type="GO" id="GO:0005524">
    <property type="term" value="F:ATP binding"/>
    <property type="evidence" value="ECO:0007669"/>
    <property type="project" value="UniProtKB-KW"/>
</dbReference>
<dbReference type="OrthoDB" id="227596at2"/>
<protein>
    <recommendedName>
        <fullName evidence="5">Oxygen sensor histidine kinase NreB</fullName>
        <ecNumber evidence="4">2.7.13.3</ecNumber>
    </recommendedName>
    <alternativeName>
        <fullName evidence="17">Nitrogen regulation protein B</fullName>
    </alternativeName>
</protein>
<dbReference type="InterPro" id="IPR036890">
    <property type="entry name" value="HATPase_C_sf"/>
</dbReference>
<keyword evidence="6" id="KW-0004">4Fe-4S</keyword>
<dbReference type="EMBL" id="QNQT01000004">
    <property type="protein sequence ID" value="RDU36652.1"/>
    <property type="molecule type" value="Genomic_DNA"/>
</dbReference>
<comment type="caution">
    <text evidence="20">The sequence shown here is derived from an EMBL/GenBank/DDBJ whole genome shotgun (WGS) entry which is preliminary data.</text>
</comment>
<keyword evidence="18" id="KW-0812">Transmembrane</keyword>
<dbReference type="GO" id="GO:0046983">
    <property type="term" value="F:protein dimerization activity"/>
    <property type="evidence" value="ECO:0007669"/>
    <property type="project" value="InterPro"/>
</dbReference>
<keyword evidence="21" id="KW-1185">Reference proteome</keyword>
<proteinExistence type="predicted"/>
<evidence type="ECO:0000256" key="2">
    <source>
        <dbReference type="ARBA" id="ARBA00001966"/>
    </source>
</evidence>
<dbReference type="RefSeq" id="WP_115452124.1">
    <property type="nucleotide sequence ID" value="NZ_QNQT01000004.1"/>
</dbReference>
<evidence type="ECO:0000256" key="1">
    <source>
        <dbReference type="ARBA" id="ARBA00000085"/>
    </source>
</evidence>
<feature type="domain" description="Histidine kinase/HSP90-like ATPase" evidence="19">
    <location>
        <begin position="575"/>
        <end position="666"/>
    </location>
</feature>
<keyword evidence="11" id="KW-0418">Kinase</keyword>
<dbReference type="SMART" id="SM00387">
    <property type="entry name" value="HATPase_c"/>
    <property type="match status" value="1"/>
</dbReference>
<evidence type="ECO:0000256" key="13">
    <source>
        <dbReference type="ARBA" id="ARBA00023004"/>
    </source>
</evidence>
<keyword evidence="7" id="KW-0963">Cytoplasm</keyword>
<dbReference type="PANTHER" id="PTHR24421:SF10">
    <property type="entry name" value="NITRATE_NITRITE SENSOR PROTEIN NARQ"/>
    <property type="match status" value="1"/>
</dbReference>
<keyword evidence="12" id="KW-0067">ATP-binding</keyword>
<evidence type="ECO:0000256" key="9">
    <source>
        <dbReference type="ARBA" id="ARBA00022679"/>
    </source>
</evidence>
<feature type="transmembrane region" description="Helical" evidence="18">
    <location>
        <begin position="62"/>
        <end position="86"/>
    </location>
</feature>
<feature type="transmembrane region" description="Helical" evidence="18">
    <location>
        <begin position="214"/>
        <end position="235"/>
    </location>
</feature>
<evidence type="ECO:0000256" key="14">
    <source>
        <dbReference type="ARBA" id="ARBA00023012"/>
    </source>
</evidence>
<evidence type="ECO:0000256" key="7">
    <source>
        <dbReference type="ARBA" id="ARBA00022490"/>
    </source>
</evidence>
<dbReference type="SUPFAM" id="SSF55874">
    <property type="entry name" value="ATPase domain of HSP90 chaperone/DNA topoisomerase II/histidine kinase"/>
    <property type="match status" value="1"/>
</dbReference>
<dbReference type="Pfam" id="PF02518">
    <property type="entry name" value="HATPase_c"/>
    <property type="match status" value="1"/>
</dbReference>
<comment type="subcellular location">
    <subcellularLocation>
        <location evidence="3">Cytoplasm</location>
    </subcellularLocation>
</comment>
<evidence type="ECO:0000256" key="5">
    <source>
        <dbReference type="ARBA" id="ARBA00017322"/>
    </source>
</evidence>
<evidence type="ECO:0000313" key="21">
    <source>
        <dbReference type="Proteomes" id="UP000257144"/>
    </source>
</evidence>
<evidence type="ECO:0000256" key="4">
    <source>
        <dbReference type="ARBA" id="ARBA00012438"/>
    </source>
</evidence>
<evidence type="ECO:0000256" key="17">
    <source>
        <dbReference type="ARBA" id="ARBA00030800"/>
    </source>
</evidence>
<dbReference type="InterPro" id="IPR050482">
    <property type="entry name" value="Sensor_HK_TwoCompSys"/>
</dbReference>
<accession>A0A3D8GQU2</accession>
<feature type="transmembrane region" description="Helical" evidence="18">
    <location>
        <begin position="279"/>
        <end position="304"/>
    </location>
</feature>
<feature type="transmembrane region" description="Helical" evidence="18">
    <location>
        <begin position="182"/>
        <end position="202"/>
    </location>
</feature>
<evidence type="ECO:0000256" key="15">
    <source>
        <dbReference type="ARBA" id="ARBA00023014"/>
    </source>
</evidence>
<keyword evidence="10" id="KW-0547">Nucleotide-binding</keyword>
<feature type="transmembrane region" description="Helical" evidence="18">
    <location>
        <begin position="12"/>
        <end position="32"/>
    </location>
</feature>
<keyword evidence="15" id="KW-0411">Iron-sulfur</keyword>
<keyword evidence="8" id="KW-0597">Phosphoprotein</keyword>